<feature type="disulfide bond" evidence="8">
    <location>
        <begin position="270"/>
        <end position="280"/>
    </location>
</feature>
<dbReference type="PROSITE" id="PS00010">
    <property type="entry name" value="ASX_HYDROXYL"/>
    <property type="match status" value="8"/>
</dbReference>
<feature type="disulfide bond" evidence="8">
    <location>
        <begin position="154"/>
        <end position="163"/>
    </location>
</feature>
<dbReference type="PANTHER" id="PTHR12916:SF4">
    <property type="entry name" value="UNINFLATABLE, ISOFORM C"/>
    <property type="match status" value="1"/>
</dbReference>
<dbReference type="EMBL" id="JARQWQ010000272">
    <property type="protein sequence ID" value="KAK2546812.1"/>
    <property type="molecule type" value="Genomic_DNA"/>
</dbReference>
<feature type="domain" description="EGF-like" evidence="10">
    <location>
        <begin position="313"/>
        <end position="352"/>
    </location>
</feature>
<reference evidence="11" key="1">
    <citation type="journal article" date="2023" name="G3 (Bethesda)">
        <title>Whole genome assembly and annotation of the endangered Caribbean coral Acropora cervicornis.</title>
        <authorList>
            <person name="Selwyn J.D."/>
            <person name="Vollmer S.V."/>
        </authorList>
    </citation>
    <scope>NUCLEOTIDE SEQUENCE</scope>
    <source>
        <strain evidence="11">K2</strain>
    </source>
</reference>
<dbReference type="SMART" id="SM00181">
    <property type="entry name" value="EGF"/>
    <property type="match status" value="10"/>
</dbReference>
<keyword evidence="6 8" id="KW-1015">Disulfide bond</keyword>
<feature type="disulfide bond" evidence="8">
    <location>
        <begin position="571"/>
        <end position="580"/>
    </location>
</feature>
<protein>
    <submittedName>
        <fullName evidence="11">Fibropellin-1</fullName>
    </submittedName>
</protein>
<sequence>MLQQKNACFINRYCFARKEPNPRDWCQQCIPEVNTNSWTRRKVNHPPNVTLEANYYVVYRENFKLPIEAVDPEEMPVTVSLQEGSPKKAMIRNNVLYWNVATNRTTRFFFKATDACQASSTFNMTITVVPCPCNNSGQCVPQEPRGQRNYRCQCAPGYTGEYCGTEIDECASYPCLRDNGWQRSMGSLSVLVTLRSSNKGLILQAPNAIAKKTLGDRAYMCAASKLWNSLPYHVRNEIDFGRCTDLLNDYSCSCDFGFEGRNCDLDRDYCRSSPCVNGNCTDEVSGYTCNCLPGYSGSRCEVDINECTSSPCLNNGCRHYFDCVVEIPGSCIDGINGFGCTCKAGFAGLQCEEDVDECLQVSCGNGTCFDRINNFSCVCDVGYMGRHCDVVITRCSNDSCYPGVPCMDKTMPISCGPCPSGFTGNGKNCKDIDDCDNHTCANGASCVDGINRYSCLCTTGFIGRYCEIDIDDCINNTCANGASCVDGINSYSCNCAAGFTGAYCNKDIDDCFNVTCEHGAACVDGISNYTCSCQAGYTGNLCQTDVDDCVNHTCINGGSCVDGVNSYSCSCVNGYSGDRCEKEVSTTTPTPKERSSSRGTSSKATSNPTIEAEVSGNRKTAFSTKSGGKDTGNDANNNHN</sequence>
<dbReference type="InterPro" id="IPR000742">
    <property type="entry name" value="EGF"/>
</dbReference>
<dbReference type="InterPro" id="IPR001881">
    <property type="entry name" value="EGF-like_Ca-bd_dom"/>
</dbReference>
<proteinExistence type="predicted"/>
<feature type="disulfide bond" evidence="8">
    <location>
        <begin position="291"/>
        <end position="300"/>
    </location>
</feature>
<feature type="domain" description="EGF-like" evidence="10">
    <location>
        <begin position="545"/>
        <end position="581"/>
    </location>
</feature>
<dbReference type="PRINTS" id="PR00010">
    <property type="entry name" value="EGFBLOOD"/>
</dbReference>
<feature type="domain" description="EGF-like" evidence="10">
    <location>
        <begin position="507"/>
        <end position="543"/>
    </location>
</feature>
<accession>A0AAD9URA1</accession>
<evidence type="ECO:0000313" key="11">
    <source>
        <dbReference type="EMBL" id="KAK2546812.1"/>
    </source>
</evidence>
<feature type="disulfide bond" evidence="8">
    <location>
        <begin position="342"/>
        <end position="351"/>
    </location>
</feature>
<feature type="region of interest" description="Disordered" evidence="9">
    <location>
        <begin position="579"/>
        <end position="640"/>
    </location>
</feature>
<dbReference type="SMART" id="SM00179">
    <property type="entry name" value="EGF_CA"/>
    <property type="match status" value="8"/>
</dbReference>
<keyword evidence="5" id="KW-0106">Calcium</keyword>
<dbReference type="PROSITE" id="PS01186">
    <property type="entry name" value="EGF_2"/>
    <property type="match status" value="9"/>
</dbReference>
<evidence type="ECO:0000256" key="6">
    <source>
        <dbReference type="ARBA" id="ARBA00023157"/>
    </source>
</evidence>
<dbReference type="PANTHER" id="PTHR12916">
    <property type="entry name" value="CYTOCHROME C OXIDASE POLYPEPTIDE VIC-2"/>
    <property type="match status" value="1"/>
</dbReference>
<feature type="domain" description="EGF-like" evidence="10">
    <location>
        <begin position="266"/>
        <end position="301"/>
    </location>
</feature>
<keyword evidence="2 8" id="KW-0245">EGF-like domain</keyword>
<comment type="caution">
    <text evidence="11">The sequence shown here is derived from an EMBL/GenBank/DDBJ whole genome shotgun (WGS) entry which is preliminary data.</text>
</comment>
<dbReference type="PROSITE" id="PS50026">
    <property type="entry name" value="EGF_3"/>
    <property type="match status" value="8"/>
</dbReference>
<dbReference type="SUPFAM" id="SSF57184">
    <property type="entry name" value="Growth factor receptor domain"/>
    <property type="match status" value="1"/>
</dbReference>
<dbReference type="FunFam" id="2.10.25.10:FF:000279">
    <property type="entry name" value="Neurogenic locus notch 1"/>
    <property type="match status" value="1"/>
</dbReference>
<dbReference type="Pfam" id="PF12661">
    <property type="entry name" value="hEGF"/>
    <property type="match status" value="4"/>
</dbReference>
<dbReference type="PROSITE" id="PS00022">
    <property type="entry name" value="EGF_1"/>
    <property type="match status" value="9"/>
</dbReference>
<dbReference type="Pfam" id="PF00008">
    <property type="entry name" value="EGF"/>
    <property type="match status" value="3"/>
</dbReference>
<evidence type="ECO:0000256" key="2">
    <source>
        <dbReference type="ARBA" id="ARBA00022536"/>
    </source>
</evidence>
<dbReference type="FunFam" id="2.10.25.10:FF:000123">
    <property type="entry name" value="Crumbs homolog 1 (Drosophila)"/>
    <property type="match status" value="1"/>
</dbReference>
<feature type="domain" description="EGF-like" evidence="10">
    <location>
        <begin position="469"/>
        <end position="505"/>
    </location>
</feature>
<feature type="disulfide bond" evidence="8">
    <location>
        <begin position="323"/>
        <end position="340"/>
    </location>
</feature>
<evidence type="ECO:0000256" key="4">
    <source>
        <dbReference type="ARBA" id="ARBA00022737"/>
    </source>
</evidence>
<dbReference type="Gene3D" id="2.10.25.10">
    <property type="entry name" value="Laminin"/>
    <property type="match status" value="10"/>
</dbReference>
<name>A0AAD9URA1_ACRCE</name>
<keyword evidence="12" id="KW-1185">Reference proteome</keyword>
<feature type="disulfide bond" evidence="8">
    <location>
        <begin position="495"/>
        <end position="504"/>
    </location>
</feature>
<comment type="caution">
    <text evidence="8">Lacks conserved residue(s) required for the propagation of feature annotation.</text>
</comment>
<evidence type="ECO:0000256" key="1">
    <source>
        <dbReference type="ARBA" id="ARBA00022473"/>
    </source>
</evidence>
<dbReference type="AlphaFoldDB" id="A0AAD9URA1"/>
<dbReference type="Proteomes" id="UP001249851">
    <property type="component" value="Unassembled WGS sequence"/>
</dbReference>
<dbReference type="PROSITE" id="PS01187">
    <property type="entry name" value="EGF_CA"/>
    <property type="match status" value="2"/>
</dbReference>
<evidence type="ECO:0000256" key="3">
    <source>
        <dbReference type="ARBA" id="ARBA00022729"/>
    </source>
</evidence>
<keyword evidence="4" id="KW-0677">Repeat</keyword>
<dbReference type="SUPFAM" id="SSF57196">
    <property type="entry name" value="EGF/Laminin"/>
    <property type="match status" value="6"/>
</dbReference>
<dbReference type="FunFam" id="2.10.25.10:FF:000027">
    <property type="entry name" value="Thrombospondin 3"/>
    <property type="match status" value="1"/>
</dbReference>
<dbReference type="FunFam" id="2.10.25.10:FF:000080">
    <property type="entry name" value="Neurogenic locus notch 1"/>
    <property type="match status" value="3"/>
</dbReference>
<dbReference type="GO" id="GO:0005509">
    <property type="term" value="F:calcium ion binding"/>
    <property type="evidence" value="ECO:0007669"/>
    <property type="project" value="InterPro"/>
</dbReference>
<feature type="domain" description="EGF-like" evidence="10">
    <location>
        <begin position="431"/>
        <end position="467"/>
    </location>
</feature>
<keyword evidence="1" id="KW-0217">Developmental protein</keyword>
<evidence type="ECO:0000256" key="9">
    <source>
        <dbReference type="SAM" id="MobiDB-lite"/>
    </source>
</evidence>
<dbReference type="InterPro" id="IPR013032">
    <property type="entry name" value="EGF-like_CS"/>
</dbReference>
<dbReference type="InterPro" id="IPR000152">
    <property type="entry name" value="EGF-type_Asp/Asn_hydroxyl_site"/>
</dbReference>
<feature type="domain" description="EGF-like" evidence="10">
    <location>
        <begin position="127"/>
        <end position="164"/>
    </location>
</feature>
<keyword evidence="3" id="KW-0732">Signal</keyword>
<feature type="domain" description="EGF-like" evidence="10">
    <location>
        <begin position="354"/>
        <end position="389"/>
    </location>
</feature>
<evidence type="ECO:0000256" key="8">
    <source>
        <dbReference type="PROSITE-ProRule" id="PRU00076"/>
    </source>
</evidence>
<organism evidence="11 12">
    <name type="scientific">Acropora cervicornis</name>
    <name type="common">Staghorn coral</name>
    <dbReference type="NCBI Taxonomy" id="6130"/>
    <lineage>
        <taxon>Eukaryota</taxon>
        <taxon>Metazoa</taxon>
        <taxon>Cnidaria</taxon>
        <taxon>Anthozoa</taxon>
        <taxon>Hexacorallia</taxon>
        <taxon>Scleractinia</taxon>
        <taxon>Astrocoeniina</taxon>
        <taxon>Acroporidae</taxon>
        <taxon>Acropora</taxon>
    </lineage>
</organism>
<feature type="disulfide bond" evidence="8">
    <location>
        <begin position="379"/>
        <end position="388"/>
    </location>
</feature>
<reference evidence="11" key="2">
    <citation type="journal article" date="2023" name="Science">
        <title>Genomic signatures of disease resistance in endangered staghorn corals.</title>
        <authorList>
            <person name="Vollmer S.V."/>
            <person name="Selwyn J.D."/>
            <person name="Despard B.A."/>
            <person name="Roesel C.L."/>
        </authorList>
    </citation>
    <scope>NUCLEOTIDE SEQUENCE</scope>
    <source>
        <strain evidence="11">K2</strain>
    </source>
</reference>
<dbReference type="CDD" id="cd00054">
    <property type="entry name" value="EGF_CA"/>
    <property type="match status" value="7"/>
</dbReference>
<dbReference type="InterPro" id="IPR018097">
    <property type="entry name" value="EGF_Ca-bd_CS"/>
</dbReference>
<evidence type="ECO:0000256" key="7">
    <source>
        <dbReference type="ARBA" id="ARBA00023180"/>
    </source>
</evidence>
<feature type="disulfide bond" evidence="8">
    <location>
        <begin position="358"/>
        <end position="368"/>
    </location>
</feature>
<feature type="disulfide bond" evidence="8">
    <location>
        <begin position="533"/>
        <end position="542"/>
    </location>
</feature>
<gene>
    <name evidence="11" type="ORF">P5673_033532</name>
</gene>
<evidence type="ECO:0000313" key="12">
    <source>
        <dbReference type="Proteomes" id="UP001249851"/>
    </source>
</evidence>
<evidence type="ECO:0000259" key="10">
    <source>
        <dbReference type="PROSITE" id="PS50026"/>
    </source>
</evidence>
<feature type="compositionally biased region" description="Polar residues" evidence="9">
    <location>
        <begin position="617"/>
        <end position="626"/>
    </location>
</feature>
<feature type="compositionally biased region" description="Low complexity" evidence="9">
    <location>
        <begin position="597"/>
        <end position="606"/>
    </location>
</feature>
<evidence type="ECO:0000256" key="5">
    <source>
        <dbReference type="ARBA" id="ARBA00022837"/>
    </source>
</evidence>
<feature type="disulfide bond" evidence="8">
    <location>
        <begin position="457"/>
        <end position="466"/>
    </location>
</feature>
<keyword evidence="7" id="KW-0325">Glycoprotein</keyword>
<dbReference type="InterPro" id="IPR009030">
    <property type="entry name" value="Growth_fac_rcpt_cys_sf"/>
</dbReference>